<dbReference type="AlphaFoldDB" id="A0A1H9CU68"/>
<evidence type="ECO:0000313" key="3">
    <source>
        <dbReference type="Proteomes" id="UP000199647"/>
    </source>
</evidence>
<dbReference type="GO" id="GO:0030151">
    <property type="term" value="F:molybdenum ion binding"/>
    <property type="evidence" value="ECO:0007669"/>
    <property type="project" value="InterPro"/>
</dbReference>
<sequence length="216" mass="23112">MQVISVNVGKATELGKPRGTTLTGIFKEPVSGPVGFEPEGVAGDFIGWRKGHGAPARAAYLYPREHYAGWCAFFRTDGLPDGYLGENLTTEGLTEATVAIGDRLRIGEAELLATCPRTPCATFTARVGNGKAGSFMMDRGWTGIYFAVTKPGPIRAGDRIEVLERDPAGIPVSACVAALAKRGTPDLLARLVAHPVLPDDLRRTLKRMQDRESMAG</sequence>
<reference evidence="2 3" key="1">
    <citation type="submission" date="2016-10" db="EMBL/GenBank/DDBJ databases">
        <authorList>
            <person name="de Groot N.N."/>
        </authorList>
    </citation>
    <scope>NUCLEOTIDE SEQUENCE [LARGE SCALE GENOMIC DNA]</scope>
    <source>
        <strain evidence="2 3">A52C2</strain>
    </source>
</reference>
<accession>A0A1H9CU68</accession>
<dbReference type="InterPro" id="IPR005302">
    <property type="entry name" value="MoCF_Sase_C"/>
</dbReference>
<dbReference type="GO" id="GO:0003824">
    <property type="term" value="F:catalytic activity"/>
    <property type="evidence" value="ECO:0007669"/>
    <property type="project" value="InterPro"/>
</dbReference>
<dbReference type="GO" id="GO:0030170">
    <property type="term" value="F:pyridoxal phosphate binding"/>
    <property type="evidence" value="ECO:0007669"/>
    <property type="project" value="InterPro"/>
</dbReference>
<dbReference type="PROSITE" id="PS51340">
    <property type="entry name" value="MOSC"/>
    <property type="match status" value="1"/>
</dbReference>
<keyword evidence="3" id="KW-1185">Reference proteome</keyword>
<protein>
    <submittedName>
        <fullName evidence="2">MOSC domain-containing protein YiiM</fullName>
    </submittedName>
</protein>
<name>A0A1H9CU68_9HYPH</name>
<dbReference type="STRING" id="1855383.SAMN05216548_102253"/>
<dbReference type="PANTHER" id="PTHR30212">
    <property type="entry name" value="PROTEIN YIIM"/>
    <property type="match status" value="1"/>
</dbReference>
<proteinExistence type="predicted"/>
<evidence type="ECO:0000259" key="1">
    <source>
        <dbReference type="PROSITE" id="PS51340"/>
    </source>
</evidence>
<dbReference type="Pfam" id="PF03473">
    <property type="entry name" value="MOSC"/>
    <property type="match status" value="1"/>
</dbReference>
<dbReference type="Gene3D" id="2.40.33.20">
    <property type="entry name" value="PK beta-barrel domain-like"/>
    <property type="match status" value="1"/>
</dbReference>
<dbReference type="InterPro" id="IPR052353">
    <property type="entry name" value="Benzoxazolinone_Detox_Enz"/>
</dbReference>
<dbReference type="InterPro" id="IPR011037">
    <property type="entry name" value="Pyrv_Knase-like_insert_dom_sf"/>
</dbReference>
<evidence type="ECO:0000313" key="2">
    <source>
        <dbReference type="EMBL" id="SEQ04750.1"/>
    </source>
</evidence>
<dbReference type="EMBL" id="FOFG01000002">
    <property type="protein sequence ID" value="SEQ04750.1"/>
    <property type="molecule type" value="Genomic_DNA"/>
</dbReference>
<dbReference type="RefSeq" id="WP_092495414.1">
    <property type="nucleotide sequence ID" value="NZ_FOFG01000002.1"/>
</dbReference>
<dbReference type="PANTHER" id="PTHR30212:SF2">
    <property type="entry name" value="PROTEIN YIIM"/>
    <property type="match status" value="1"/>
</dbReference>
<gene>
    <name evidence="2" type="ORF">SAMN05216548_102253</name>
</gene>
<organism evidence="2 3">
    <name type="scientific">Faunimonas pinastri</name>
    <dbReference type="NCBI Taxonomy" id="1855383"/>
    <lineage>
        <taxon>Bacteria</taxon>
        <taxon>Pseudomonadati</taxon>
        <taxon>Pseudomonadota</taxon>
        <taxon>Alphaproteobacteria</taxon>
        <taxon>Hyphomicrobiales</taxon>
        <taxon>Afifellaceae</taxon>
        <taxon>Faunimonas</taxon>
    </lineage>
</organism>
<feature type="domain" description="MOSC" evidence="1">
    <location>
        <begin position="28"/>
        <end position="163"/>
    </location>
</feature>
<dbReference type="SUPFAM" id="SSF50800">
    <property type="entry name" value="PK beta-barrel domain-like"/>
    <property type="match status" value="1"/>
</dbReference>
<dbReference type="Proteomes" id="UP000199647">
    <property type="component" value="Unassembled WGS sequence"/>
</dbReference>
<dbReference type="OrthoDB" id="9786134at2"/>